<keyword evidence="3" id="KW-1185">Reference proteome</keyword>
<organism evidence="2 3">
    <name type="scientific">Citrus sinensis</name>
    <name type="common">Sweet orange</name>
    <name type="synonym">Citrus aurantium var. sinensis</name>
    <dbReference type="NCBI Taxonomy" id="2711"/>
    <lineage>
        <taxon>Eukaryota</taxon>
        <taxon>Viridiplantae</taxon>
        <taxon>Streptophyta</taxon>
        <taxon>Embryophyta</taxon>
        <taxon>Tracheophyta</taxon>
        <taxon>Spermatophyta</taxon>
        <taxon>Magnoliopsida</taxon>
        <taxon>eudicotyledons</taxon>
        <taxon>Gunneridae</taxon>
        <taxon>Pentapetalae</taxon>
        <taxon>rosids</taxon>
        <taxon>malvids</taxon>
        <taxon>Sapindales</taxon>
        <taxon>Rutaceae</taxon>
        <taxon>Aurantioideae</taxon>
        <taxon>Citrus</taxon>
    </lineage>
</organism>
<dbReference type="Proteomes" id="UP000027120">
    <property type="component" value="Unassembled WGS sequence"/>
</dbReference>
<dbReference type="eggNOG" id="ENOG502QRCB">
    <property type="taxonomic scope" value="Eukaryota"/>
</dbReference>
<dbReference type="EMBL" id="KK785011">
    <property type="protein sequence ID" value="KDO53575.1"/>
    <property type="molecule type" value="Genomic_DNA"/>
</dbReference>
<feature type="domain" description="THUMP" evidence="1">
    <location>
        <begin position="82"/>
        <end position="175"/>
    </location>
</feature>
<dbReference type="PANTHER" id="PTHR13452">
    <property type="entry name" value="THUMP DOMAIN CONTAINING PROTEIN 1-RELATED"/>
    <property type="match status" value="1"/>
</dbReference>
<dbReference type="GO" id="GO:0006400">
    <property type="term" value="P:tRNA modification"/>
    <property type="evidence" value="ECO:0000318"/>
    <property type="project" value="GO_Central"/>
</dbReference>
<dbReference type="PANTHER" id="PTHR13452:SF13">
    <property type="entry name" value="OS02G0672400 PROTEIN"/>
    <property type="match status" value="1"/>
</dbReference>
<name>A0A067EEG9_CITSI</name>
<dbReference type="Pfam" id="PF02926">
    <property type="entry name" value="THUMP"/>
    <property type="match status" value="1"/>
</dbReference>
<accession>A0A067EEG9</accession>
<dbReference type="PaxDb" id="2711-XP_006470871.1"/>
<dbReference type="EMBL" id="KK785011">
    <property type="protein sequence ID" value="KDO53574.1"/>
    <property type="molecule type" value="Genomic_DNA"/>
</dbReference>
<feature type="non-terminal residue" evidence="2">
    <location>
        <position position="1"/>
    </location>
</feature>
<dbReference type="InterPro" id="IPR040183">
    <property type="entry name" value="THUMPD1-like"/>
</dbReference>
<dbReference type="EMBL" id="KK785011">
    <property type="protein sequence ID" value="KDO53573.1"/>
    <property type="molecule type" value="Genomic_DNA"/>
</dbReference>
<evidence type="ECO:0000313" key="2">
    <source>
        <dbReference type="EMBL" id="KDO53574.1"/>
    </source>
</evidence>
<dbReference type="SUPFAM" id="SSF143437">
    <property type="entry name" value="THUMP domain-like"/>
    <property type="match status" value="1"/>
</dbReference>
<reference evidence="2 3" key="1">
    <citation type="submission" date="2014-04" db="EMBL/GenBank/DDBJ databases">
        <authorList>
            <consortium name="International Citrus Genome Consortium"/>
            <person name="Gmitter F."/>
            <person name="Chen C."/>
            <person name="Farmerie W."/>
            <person name="Harkins T."/>
            <person name="Desany B."/>
            <person name="Mohiuddin M."/>
            <person name="Kodira C."/>
            <person name="Borodovsky M."/>
            <person name="Lomsadze A."/>
            <person name="Burns P."/>
            <person name="Jenkins J."/>
            <person name="Prochnik S."/>
            <person name="Shu S."/>
            <person name="Chapman J."/>
            <person name="Pitluck S."/>
            <person name="Schmutz J."/>
            <person name="Rokhsar D."/>
        </authorList>
    </citation>
    <scope>NUCLEOTIDE SEQUENCE</scope>
</reference>
<evidence type="ECO:0000259" key="1">
    <source>
        <dbReference type="Pfam" id="PF02926"/>
    </source>
</evidence>
<proteinExistence type="predicted"/>
<dbReference type="AlphaFoldDB" id="A0A067EEG9"/>
<sequence length="217" mass="23811">GLQKNECHSSVKTDTNTETDFDMSLVKLTRNGLLLLTFPREHSPNTINIVSNIFQSLGSGSLKSPVWCHRIFPIQATCVLKEKELQATVSKLVLQFVNDEQNKLSRPVKFAVGYNRRGFEEKQNKIPKDTKDSDVSALLDRNKCFTIVAAAVKEVVSDSAVDLKSPELSVLVELLPISGLPSELLVVGVSILPQKLVTTKPRLSIRALVSGTNAKNG</sequence>
<dbReference type="GO" id="GO:0003723">
    <property type="term" value="F:RNA binding"/>
    <property type="evidence" value="ECO:0000318"/>
    <property type="project" value="GO_Central"/>
</dbReference>
<dbReference type="STRING" id="2711.A0A067EEG9"/>
<gene>
    <name evidence="2" type="ORF">CISIN_1g0201161mg</name>
</gene>
<dbReference type="InterPro" id="IPR004114">
    <property type="entry name" value="THUMP_dom"/>
</dbReference>
<evidence type="ECO:0000313" key="3">
    <source>
        <dbReference type="Proteomes" id="UP000027120"/>
    </source>
</evidence>
<protein>
    <recommendedName>
        <fullName evidence="1">THUMP domain-containing protein</fullName>
    </recommendedName>
</protein>